<dbReference type="Gene3D" id="3.40.50.300">
    <property type="entry name" value="P-loop containing nucleotide triphosphate hydrolases"/>
    <property type="match status" value="1"/>
</dbReference>
<dbReference type="InterPro" id="IPR027417">
    <property type="entry name" value="P-loop_NTPase"/>
</dbReference>
<dbReference type="Pfam" id="PF14617">
    <property type="entry name" value="CMS1"/>
    <property type="match status" value="1"/>
</dbReference>
<dbReference type="PANTHER" id="PTHR24030">
    <property type="entry name" value="PROTEIN CMSS1"/>
    <property type="match status" value="1"/>
</dbReference>
<evidence type="ECO:0000256" key="1">
    <source>
        <dbReference type="SAM" id="MobiDB-lite"/>
    </source>
</evidence>
<reference evidence="2" key="1">
    <citation type="submission" date="2020-04" db="EMBL/GenBank/DDBJ databases">
        <authorList>
            <person name="Neveu A P."/>
        </authorList>
    </citation>
    <scope>NUCLEOTIDE SEQUENCE</scope>
    <source>
        <tissue evidence="2">Whole embryo</tissue>
    </source>
</reference>
<feature type="region of interest" description="Disordered" evidence="1">
    <location>
        <begin position="1"/>
        <end position="44"/>
    </location>
</feature>
<gene>
    <name evidence="2" type="primary">Cmss1</name>
</gene>
<evidence type="ECO:0000313" key="2">
    <source>
        <dbReference type="EMBL" id="CAB3231915.1"/>
    </source>
</evidence>
<dbReference type="InterPro" id="IPR032704">
    <property type="entry name" value="Cms1"/>
</dbReference>
<feature type="compositionally biased region" description="Acidic residues" evidence="1">
    <location>
        <begin position="1"/>
        <end position="11"/>
    </location>
</feature>
<dbReference type="EMBL" id="LR784030">
    <property type="protein sequence ID" value="CAB3231915.1"/>
    <property type="molecule type" value="mRNA"/>
</dbReference>
<protein>
    <submittedName>
        <fullName evidence="2">Uncharacterized protein C3orf26 homolog</fullName>
    </submittedName>
</protein>
<dbReference type="PANTHER" id="PTHR24030:SF0">
    <property type="entry name" value="PROTEIN CMSS1"/>
    <property type="match status" value="1"/>
</dbReference>
<organism evidence="2">
    <name type="scientific">Phallusia mammillata</name>
    <dbReference type="NCBI Taxonomy" id="59560"/>
    <lineage>
        <taxon>Eukaryota</taxon>
        <taxon>Metazoa</taxon>
        <taxon>Chordata</taxon>
        <taxon>Tunicata</taxon>
        <taxon>Ascidiacea</taxon>
        <taxon>Phlebobranchia</taxon>
        <taxon>Ascidiidae</taxon>
        <taxon>Phallusia</taxon>
    </lineage>
</organism>
<dbReference type="GO" id="GO:0030686">
    <property type="term" value="C:90S preribosome"/>
    <property type="evidence" value="ECO:0007669"/>
    <property type="project" value="TreeGrafter"/>
</dbReference>
<dbReference type="GO" id="GO:0005634">
    <property type="term" value="C:nucleus"/>
    <property type="evidence" value="ECO:0007669"/>
    <property type="project" value="TreeGrafter"/>
</dbReference>
<accession>A0A6F9D913</accession>
<feature type="compositionally biased region" description="Basic and acidic residues" evidence="1">
    <location>
        <begin position="28"/>
        <end position="44"/>
    </location>
</feature>
<name>A0A6F9D913_9ASCI</name>
<sequence>MADDLGDDWWEDKEGAKESDSDNSTEDLPSKGEDLEPVAEKRKLETVPAEAEVVLAKKKRRRRKRITDENIPEKGCDSTDLISTLQRHFTKLSSVEEEDLRLYDEHFCACNTDRDPSISSYLQKVLPKWRKVSADYKHKMSPLVIIVCGNALRACNLNTQAQDFKGKKCKSLKLFSKHMKIEDQIKSLRKGIVHFAVGTPARIKGLIQQAALSLEHTKAFIVDMNWQDVKRKSIVNIPEVRKSLMDLLRDHVIPACKTHKVQIGLF</sequence>
<proteinExistence type="evidence at transcript level"/>
<dbReference type="AlphaFoldDB" id="A0A6F9D913"/>